<comment type="caution">
    <text evidence="3">The sequence shown here is derived from an EMBL/GenBank/DDBJ whole genome shotgun (WGS) entry which is preliminary data.</text>
</comment>
<reference evidence="3 4" key="1">
    <citation type="journal article" date="2021" name="Hortic Res">
        <title>Chromosome-scale assembly of the Dendrobium chrysotoxum genome enhances the understanding of orchid evolution.</title>
        <authorList>
            <person name="Zhang Y."/>
            <person name="Zhang G.Q."/>
            <person name="Zhang D."/>
            <person name="Liu X.D."/>
            <person name="Xu X.Y."/>
            <person name="Sun W.H."/>
            <person name="Yu X."/>
            <person name="Zhu X."/>
            <person name="Wang Z.W."/>
            <person name="Zhao X."/>
            <person name="Zhong W.Y."/>
            <person name="Chen H."/>
            <person name="Yin W.L."/>
            <person name="Huang T."/>
            <person name="Niu S.C."/>
            <person name="Liu Z.J."/>
        </authorList>
    </citation>
    <scope>NUCLEOTIDE SEQUENCE [LARGE SCALE GENOMIC DNA]</scope>
    <source>
        <strain evidence="3">Lindl</strain>
    </source>
</reference>
<dbReference type="InterPro" id="IPR008949">
    <property type="entry name" value="Isoprenoid_synthase_dom_sf"/>
</dbReference>
<evidence type="ECO:0000256" key="1">
    <source>
        <dbReference type="ARBA" id="ARBA00001946"/>
    </source>
</evidence>
<comment type="cofactor">
    <cofactor evidence="1">
        <name>Mg(2+)</name>
        <dbReference type="ChEBI" id="CHEBI:18420"/>
    </cofactor>
</comment>
<name>A0AAV7G3L2_DENCH</name>
<evidence type="ECO:0000313" key="3">
    <source>
        <dbReference type="EMBL" id="KAH0450976.1"/>
    </source>
</evidence>
<dbReference type="EMBL" id="JAGFBR010000018">
    <property type="protein sequence ID" value="KAH0450976.1"/>
    <property type="molecule type" value="Genomic_DNA"/>
</dbReference>
<protein>
    <submittedName>
        <fullName evidence="3">Uncharacterized protein</fullName>
    </submittedName>
</protein>
<dbReference type="InterPro" id="IPR036965">
    <property type="entry name" value="Terpene_synth_N_sf"/>
</dbReference>
<dbReference type="InterPro" id="IPR008930">
    <property type="entry name" value="Terpenoid_cyclase/PrenylTrfase"/>
</dbReference>
<evidence type="ECO:0000256" key="2">
    <source>
        <dbReference type="ARBA" id="ARBA00022842"/>
    </source>
</evidence>
<accession>A0AAV7G3L2</accession>
<dbReference type="SUPFAM" id="SSF48576">
    <property type="entry name" value="Terpenoid synthases"/>
    <property type="match status" value="1"/>
</dbReference>
<sequence length="360" mass="41816">MARERKRRKKRRKSVFWATSVRFCPSSQLGKLIDSRHKGRHKGPESFEILSVSGKGGIRGRNPLRFCLCQGYYCASYLKWRVPCHVLWFNRILCTMIRKGSTYVRRRCDCVASTVVAGQQSGARERWTAGKGSKRRRVRDGIQLAELRLLKKKKRGKHNSNHQNNVKEMLGLYEASYFAMEGEEELYEIGNYHCKKSEKSINIRTLSASCTFNLDRSLLSLQLVEEIDNALKLPLQWIMQRLQARWFIDAYGRQKKANPILLELTKLDFNMVQSNYKLQLQEMSRLWRNSDLICDGLNFLTDRLICVITLFNTMNDIAFSFSLEKGVGYSSILETSAYLVEARWYQNGYTPTLDECLENA</sequence>
<dbReference type="Gene3D" id="1.50.10.130">
    <property type="entry name" value="Terpene synthase, N-terminal domain"/>
    <property type="match status" value="1"/>
</dbReference>
<dbReference type="InterPro" id="IPR050148">
    <property type="entry name" value="Terpene_synthase-like"/>
</dbReference>
<proteinExistence type="predicted"/>
<dbReference type="PANTHER" id="PTHR31225:SF252">
    <property type="entry name" value="TERPENE SYNTHASE 12-RELATED"/>
    <property type="match status" value="1"/>
</dbReference>
<dbReference type="Gene3D" id="1.10.600.10">
    <property type="entry name" value="Farnesyl Diphosphate Synthase"/>
    <property type="match status" value="2"/>
</dbReference>
<dbReference type="SUPFAM" id="SSF48239">
    <property type="entry name" value="Terpenoid cyclases/Protein prenyltransferases"/>
    <property type="match status" value="1"/>
</dbReference>
<dbReference type="PANTHER" id="PTHR31225">
    <property type="entry name" value="OS04G0344100 PROTEIN-RELATED"/>
    <property type="match status" value="1"/>
</dbReference>
<keyword evidence="4" id="KW-1185">Reference proteome</keyword>
<dbReference type="AlphaFoldDB" id="A0AAV7G3L2"/>
<keyword evidence="2" id="KW-0460">Magnesium</keyword>
<dbReference type="GO" id="GO:0016114">
    <property type="term" value="P:terpenoid biosynthetic process"/>
    <property type="evidence" value="ECO:0007669"/>
    <property type="project" value="InterPro"/>
</dbReference>
<dbReference type="GO" id="GO:0010333">
    <property type="term" value="F:terpene synthase activity"/>
    <property type="evidence" value="ECO:0007669"/>
    <property type="project" value="InterPro"/>
</dbReference>
<dbReference type="Proteomes" id="UP000775213">
    <property type="component" value="Unassembled WGS sequence"/>
</dbReference>
<organism evidence="3 4">
    <name type="scientific">Dendrobium chrysotoxum</name>
    <name type="common">Orchid</name>
    <dbReference type="NCBI Taxonomy" id="161865"/>
    <lineage>
        <taxon>Eukaryota</taxon>
        <taxon>Viridiplantae</taxon>
        <taxon>Streptophyta</taxon>
        <taxon>Embryophyta</taxon>
        <taxon>Tracheophyta</taxon>
        <taxon>Spermatophyta</taxon>
        <taxon>Magnoliopsida</taxon>
        <taxon>Liliopsida</taxon>
        <taxon>Asparagales</taxon>
        <taxon>Orchidaceae</taxon>
        <taxon>Epidendroideae</taxon>
        <taxon>Malaxideae</taxon>
        <taxon>Dendrobiinae</taxon>
        <taxon>Dendrobium</taxon>
    </lineage>
</organism>
<gene>
    <name evidence="3" type="ORF">IEQ34_021668</name>
</gene>
<evidence type="ECO:0000313" key="4">
    <source>
        <dbReference type="Proteomes" id="UP000775213"/>
    </source>
</evidence>